<dbReference type="AlphaFoldDB" id="A0A8H8BUI2"/>
<evidence type="ECO:0000313" key="1">
    <source>
        <dbReference type="EMBL" id="KAG4424194.1"/>
    </source>
</evidence>
<accession>A0A8H8BUI2</accession>
<dbReference type="EMBL" id="JAFJYH010000023">
    <property type="protein sequence ID" value="KAG4424194.1"/>
    <property type="molecule type" value="Genomic_DNA"/>
</dbReference>
<reference evidence="1" key="1">
    <citation type="submission" date="2021-02" db="EMBL/GenBank/DDBJ databases">
        <title>Genome sequence Cadophora malorum strain M34.</title>
        <authorList>
            <person name="Stefanovic E."/>
            <person name="Vu D."/>
            <person name="Scully C."/>
            <person name="Dijksterhuis J."/>
            <person name="Roader J."/>
            <person name="Houbraken J."/>
        </authorList>
    </citation>
    <scope>NUCLEOTIDE SEQUENCE</scope>
    <source>
        <strain evidence="1">M34</strain>
    </source>
</reference>
<keyword evidence="2" id="KW-1185">Reference proteome</keyword>
<organism evidence="1 2">
    <name type="scientific">Cadophora malorum</name>
    <dbReference type="NCBI Taxonomy" id="108018"/>
    <lineage>
        <taxon>Eukaryota</taxon>
        <taxon>Fungi</taxon>
        <taxon>Dikarya</taxon>
        <taxon>Ascomycota</taxon>
        <taxon>Pezizomycotina</taxon>
        <taxon>Leotiomycetes</taxon>
        <taxon>Helotiales</taxon>
        <taxon>Ploettnerulaceae</taxon>
        <taxon>Cadophora</taxon>
    </lineage>
</organism>
<proteinExistence type="predicted"/>
<evidence type="ECO:0000313" key="2">
    <source>
        <dbReference type="Proteomes" id="UP000664132"/>
    </source>
</evidence>
<sequence length="102" mass="11424">MAPSHPLQASRSSANTDTNTIILFSTTTQKLSCISAEELRQLKMRKFVHGVEIPLLALNMDIYVGLEGEKFWGNVELPGKVVVGRVLGWWDRIWVVEGVEDV</sequence>
<dbReference type="Proteomes" id="UP000664132">
    <property type="component" value="Unassembled WGS sequence"/>
</dbReference>
<comment type="caution">
    <text evidence="1">The sequence shown here is derived from an EMBL/GenBank/DDBJ whole genome shotgun (WGS) entry which is preliminary data.</text>
</comment>
<protein>
    <submittedName>
        <fullName evidence="1">Uncharacterized protein</fullName>
    </submittedName>
</protein>
<gene>
    <name evidence="1" type="ORF">IFR04_002598</name>
</gene>
<name>A0A8H8BUI2_9HELO</name>
<dbReference type="OrthoDB" id="10440778at2759"/>